<feature type="region of interest" description="Disordered" evidence="5">
    <location>
        <begin position="941"/>
        <end position="962"/>
    </location>
</feature>
<feature type="region of interest" description="Disordered" evidence="5">
    <location>
        <begin position="1740"/>
        <end position="1795"/>
    </location>
</feature>
<keyword evidence="4" id="KW-0067">ATP-binding</keyword>
<evidence type="ECO:0000256" key="4">
    <source>
        <dbReference type="ARBA" id="ARBA00022840"/>
    </source>
</evidence>
<proteinExistence type="predicted"/>
<dbReference type="PROSITE" id="PS50011">
    <property type="entry name" value="PROTEIN_KINASE_DOM"/>
    <property type="match status" value="1"/>
</dbReference>
<keyword evidence="1" id="KW-0808">Transferase</keyword>
<dbReference type="Pfam" id="PF00069">
    <property type="entry name" value="Pkinase"/>
    <property type="match status" value="1"/>
</dbReference>
<evidence type="ECO:0000313" key="8">
    <source>
        <dbReference type="Proteomes" id="UP000245119"/>
    </source>
</evidence>
<feature type="compositionally biased region" description="Low complexity" evidence="5">
    <location>
        <begin position="947"/>
        <end position="962"/>
    </location>
</feature>
<feature type="domain" description="Protein kinase" evidence="6">
    <location>
        <begin position="1043"/>
        <end position="1323"/>
    </location>
</feature>
<protein>
    <recommendedName>
        <fullName evidence="6">Protein kinase domain-containing protein</fullName>
    </recommendedName>
</protein>
<evidence type="ECO:0000256" key="3">
    <source>
        <dbReference type="ARBA" id="ARBA00022777"/>
    </source>
</evidence>
<feature type="region of interest" description="Disordered" evidence="5">
    <location>
        <begin position="1341"/>
        <end position="1361"/>
    </location>
</feature>
<name>A0A2T7P7V7_POMCA</name>
<keyword evidence="8" id="KW-1185">Reference proteome</keyword>
<dbReference type="SUPFAM" id="SSF56112">
    <property type="entry name" value="Protein kinase-like (PK-like)"/>
    <property type="match status" value="1"/>
</dbReference>
<accession>A0A2T7P7V7</accession>
<evidence type="ECO:0000313" key="7">
    <source>
        <dbReference type="EMBL" id="PVD29498.1"/>
    </source>
</evidence>
<sequence>MAIQDKCSLLHQPGQTTSPANTQLLVGCVAGRRNETCCSHTCNRCRDKLRELNDQTIPKVLATPLRPEKMDKPKLCEDKDNLGEPDPDSDSSIATKYSAPMTGFTEFEKQNVLQEMMRKHPPFEDITHNTKPQETPPDIKNLDLNLTASVTPAKVQNMCIEGNLHDELEKCKIFDQQPLKMKNQVRNILAKYSHNESILWDICFAYRHTGMNQIPLMQRNEIEICKSKIPDLSMLTNNDGEMRCAQSSGMEKNCDLHLSELSSESGPLIPVEDSYIFPSTMMFSGCSATLSYCNFSCTTENKNWENQHKFTERELYINKGNVETFPATFVGKEPSISNGIIKKQFSSVKDFCIQPQVSVTEKDGECRTQLVVTAMLNATKYEEFRREEQPEDGKATEKAEEEESEKRQIANQVEKLVPVPEASVTSQAKKRKHKKSAKKENAGGQCLHPGQKNRKEIGGYTFGAVKCKQHNRAADHAKPVKKSGKSRKQDLVDKTDGCMLKNRSALLKLTEERVARDFCDPKQHGLAQQPLDTAVKVFGANQPMEVVDQTDPAGQILVETSMKKKDSVLIKHQQETVKDCILLDEDQLDLCSASLKVVSSSSSAEGGNSGGSANSSSSGSKGSGTQQNGRAGWSCHRHGNSNDDDDDDDDDKNENRHPNGFPGTHASGDDKKPTENHQSALVPPADYKRYRKKQHGVASNEQLCHCLGQAGAGLGILRQSSGIAGVNTCLSWCLHDITSVTSPSVEDLACCTCAVLHSLLSHFAQSPHDRSCNMCLQLFTLIAFHIQECRVLRLTAEGPSDICYRMISGGLFSSESELSSEQVWAKVRKYLSCALAPILVVTVDSCFTGSQNEETADLNAGDITVTTKSIKGSPGVQDVTAAVDKISVSSVLAPQMQTVMPKHAALKRKPSASKLLIKPIPEEPQLPTATPEDNSFLFESNSQEQGAAPTKATIAPSSTTSTMPATVLTCQTTVDDTGDRNLGGEEHEDIRPYIDKIAEQMKNKNVKPPSDDPFGTQKTYGQTGIVSMPEGQIKHIITDQNFSLGYKPTGTPGIGEVVYGTRQQLLLVARNWRMERDNCRGTGRCRYQHREEGVILDRFKKNLCILHTRYQKHHQWERLVHLGNGVTGKCHLCIDRTSSFKFCCKKIHILSYDDNELDIWSDLSHHNIVCFFGAIRHGERIYLFAEFIDADNLLLREGTTEIVLADFGVAQRICHDHVPPGQSPAGSPAHWSPEKAASEGHGFPSDLWAAACVLIHMLSGSPPWIKRYQNADVLNFLIWSNPPPMDDVPPNVRESVRDLISCCLVKDAAIRPSAKQIRNHQSFQMLSQASSFFSTFVQPSSAAPLQKGPSEPDPEKASGDIKTGVEAGRPAYVMSQEKLSGTCCVRPECPAASSPSFGCKNVKMMSELIQSHTRMTLENDAAASGCETSDAACAERSVFMVFSQHLPHGQDETVFHPEDLPDVPPTLVTPVGKKGSLTISFQPVLQSPSQATAKGQSGLEPYGTTGDSPTMVIPASPLLPLPGHWEMMNKIVTPDGAQPSRDIRVDDAVHMISLSAVQNIPKQTLPSSGEISCAACPLVGDTTNLKSTLGSSCQVQNDFVKAASDTSCTANLSMIPEDEEEASATNSREEHFWDFVQDNGVTCQDPVFGRHHLRVYQGCGTLPDYENAPSTVALPSASPERILPNFRLLSVADSVTLQSGNVTGMNTSSGSSILQATQQEAKTQNILTVNWLAVRDQIKTDQHSTHNKGGSLKESDAKEEKIVGTETNVTRSSDDEHISSGDLFGPGPIKAEKQQHTSDTTQTSFCPCQGQVKVRLIPHVGSESSTPRSAYDQQEQEWNILQQEACTVLEFEPDKEVDVVSCIHPAYFQSYQPRKIYHAGYQHFTLVDMGSHTSIDFFSPPDVRRIKVMEVSEDSIDTCWCENHLIL</sequence>
<reference evidence="7 8" key="1">
    <citation type="submission" date="2018-04" db="EMBL/GenBank/DDBJ databases">
        <title>The genome of golden apple snail Pomacea canaliculata provides insight into stress tolerance and invasive adaptation.</title>
        <authorList>
            <person name="Liu C."/>
            <person name="Liu B."/>
            <person name="Ren Y."/>
            <person name="Zhang Y."/>
            <person name="Wang H."/>
            <person name="Li S."/>
            <person name="Jiang F."/>
            <person name="Yin L."/>
            <person name="Zhang G."/>
            <person name="Qian W."/>
            <person name="Fan W."/>
        </authorList>
    </citation>
    <scope>NUCLEOTIDE SEQUENCE [LARGE SCALE GENOMIC DNA]</scope>
    <source>
        <strain evidence="7">SZHN2017</strain>
        <tissue evidence="7">Muscle</tissue>
    </source>
</reference>
<feature type="compositionally biased region" description="Basic and acidic residues" evidence="5">
    <location>
        <begin position="1751"/>
        <end position="1763"/>
    </location>
</feature>
<dbReference type="OrthoDB" id="5836549at2759"/>
<dbReference type="Gene3D" id="3.30.200.20">
    <property type="entry name" value="Phosphorylase Kinase, domain 1"/>
    <property type="match status" value="1"/>
</dbReference>
<dbReference type="Proteomes" id="UP000245119">
    <property type="component" value="Linkage Group LG5"/>
</dbReference>
<dbReference type="InterPro" id="IPR011009">
    <property type="entry name" value="Kinase-like_dom_sf"/>
</dbReference>
<evidence type="ECO:0000256" key="5">
    <source>
        <dbReference type="SAM" id="MobiDB-lite"/>
    </source>
</evidence>
<dbReference type="SMART" id="SM00220">
    <property type="entry name" value="S_TKc"/>
    <property type="match status" value="1"/>
</dbReference>
<gene>
    <name evidence="7" type="ORF">C0Q70_08749</name>
</gene>
<feature type="compositionally biased region" description="Low complexity" evidence="5">
    <location>
        <begin position="599"/>
        <end position="624"/>
    </location>
</feature>
<keyword evidence="2" id="KW-0547">Nucleotide-binding</keyword>
<dbReference type="STRING" id="400727.A0A2T7P7V7"/>
<dbReference type="InterPro" id="IPR050538">
    <property type="entry name" value="MAP_kinase_kinase_kinase"/>
</dbReference>
<feature type="compositionally biased region" description="Basic residues" evidence="5">
    <location>
        <begin position="428"/>
        <end position="437"/>
    </location>
</feature>
<evidence type="ECO:0000259" key="6">
    <source>
        <dbReference type="PROSITE" id="PS50011"/>
    </source>
</evidence>
<dbReference type="GO" id="GO:0004672">
    <property type="term" value="F:protein kinase activity"/>
    <property type="evidence" value="ECO:0007669"/>
    <property type="project" value="InterPro"/>
</dbReference>
<feature type="region of interest" description="Disordered" evidence="5">
    <location>
        <begin position="60"/>
        <end position="95"/>
    </location>
</feature>
<evidence type="ECO:0000256" key="1">
    <source>
        <dbReference type="ARBA" id="ARBA00022679"/>
    </source>
</evidence>
<dbReference type="PROSITE" id="PS51257">
    <property type="entry name" value="PROKAR_LIPOPROTEIN"/>
    <property type="match status" value="1"/>
</dbReference>
<feature type="region of interest" description="Disordered" evidence="5">
    <location>
        <begin position="383"/>
        <end position="453"/>
    </location>
</feature>
<evidence type="ECO:0000256" key="2">
    <source>
        <dbReference type="ARBA" id="ARBA00022741"/>
    </source>
</evidence>
<feature type="region of interest" description="Disordered" evidence="5">
    <location>
        <begin position="599"/>
        <end position="686"/>
    </location>
</feature>
<feature type="compositionally biased region" description="Basic and acidic residues" evidence="5">
    <location>
        <begin position="66"/>
        <end position="82"/>
    </location>
</feature>
<feature type="compositionally biased region" description="Basic and acidic residues" evidence="5">
    <location>
        <begin position="383"/>
        <end position="408"/>
    </location>
</feature>
<dbReference type="Gene3D" id="1.10.510.10">
    <property type="entry name" value="Transferase(Phosphotransferase) domain 1"/>
    <property type="match status" value="1"/>
</dbReference>
<feature type="compositionally biased region" description="Acidic residues" evidence="5">
    <location>
        <begin position="642"/>
        <end position="652"/>
    </location>
</feature>
<dbReference type="GO" id="GO:0005524">
    <property type="term" value="F:ATP binding"/>
    <property type="evidence" value="ECO:0007669"/>
    <property type="project" value="UniProtKB-KW"/>
</dbReference>
<dbReference type="EMBL" id="PZQS01000005">
    <property type="protein sequence ID" value="PVD29498.1"/>
    <property type="molecule type" value="Genomic_DNA"/>
</dbReference>
<dbReference type="PANTHER" id="PTHR48016">
    <property type="entry name" value="MAP KINASE KINASE KINASE SSK2-RELATED-RELATED"/>
    <property type="match status" value="1"/>
</dbReference>
<organism evidence="7 8">
    <name type="scientific">Pomacea canaliculata</name>
    <name type="common">Golden apple snail</name>
    <dbReference type="NCBI Taxonomy" id="400727"/>
    <lineage>
        <taxon>Eukaryota</taxon>
        <taxon>Metazoa</taxon>
        <taxon>Spiralia</taxon>
        <taxon>Lophotrochozoa</taxon>
        <taxon>Mollusca</taxon>
        <taxon>Gastropoda</taxon>
        <taxon>Caenogastropoda</taxon>
        <taxon>Architaenioglossa</taxon>
        <taxon>Ampullarioidea</taxon>
        <taxon>Ampullariidae</taxon>
        <taxon>Pomacea</taxon>
    </lineage>
</organism>
<feature type="region of interest" description="Disordered" evidence="5">
    <location>
        <begin position="1488"/>
        <end position="1508"/>
    </location>
</feature>
<keyword evidence="3" id="KW-0418">Kinase</keyword>
<dbReference type="InterPro" id="IPR000719">
    <property type="entry name" value="Prot_kinase_dom"/>
</dbReference>
<comment type="caution">
    <text evidence="7">The sequence shown here is derived from an EMBL/GenBank/DDBJ whole genome shotgun (WGS) entry which is preliminary data.</text>
</comment>
<dbReference type="PANTHER" id="PTHR48016:SF56">
    <property type="entry name" value="MAPKK KINASE"/>
    <property type="match status" value="1"/>
</dbReference>